<dbReference type="GO" id="GO:0097367">
    <property type="term" value="F:carbohydrate derivative binding"/>
    <property type="evidence" value="ECO:0007669"/>
    <property type="project" value="InterPro"/>
</dbReference>
<dbReference type="InterPro" id="IPR005486">
    <property type="entry name" value="Glucokinase_regulatory_CS"/>
</dbReference>
<dbReference type="Proteomes" id="UP000018126">
    <property type="component" value="Unassembled WGS sequence"/>
</dbReference>
<dbReference type="PATRIC" id="fig|1408226.3.peg.512"/>
<dbReference type="AlphaFoldDB" id="V6Q6I7"/>
<dbReference type="EC" id="4.2.1.126" evidence="8 12"/>
<feature type="active site" description="Proton donor" evidence="12">
    <location>
        <position position="85"/>
    </location>
</feature>
<dbReference type="Gene3D" id="3.40.50.10490">
    <property type="entry name" value="Glucose-6-phosphate isomerase like protein, domain 1"/>
    <property type="match status" value="1"/>
</dbReference>
<evidence type="ECO:0000256" key="12">
    <source>
        <dbReference type="HAMAP-Rule" id="MF_00068"/>
    </source>
</evidence>
<evidence type="ECO:0000259" key="13">
    <source>
        <dbReference type="PROSITE" id="PS51464"/>
    </source>
</evidence>
<keyword evidence="15" id="KW-1185">Reference proteome</keyword>
<comment type="pathway">
    <text evidence="5">Amino-sugar metabolism; 1,6-anhydro-N-acetylmuramate degradation.</text>
</comment>
<dbReference type="GO" id="GO:0046348">
    <property type="term" value="P:amino sugar catabolic process"/>
    <property type="evidence" value="ECO:0007669"/>
    <property type="project" value="InterPro"/>
</dbReference>
<comment type="function">
    <text evidence="12">Specifically catalyzes the cleavage of the D-lactyl ether substituent of MurNAc 6-phosphate, producing GlcNAc 6-phosphate and D-lactate.</text>
</comment>
<dbReference type="GO" id="GO:0097173">
    <property type="term" value="P:N-acetylmuramic acid catabolic process"/>
    <property type="evidence" value="ECO:0007669"/>
    <property type="project" value="UniProtKB-UniPathway"/>
</dbReference>
<dbReference type="GO" id="GO:0016835">
    <property type="term" value="F:carbon-oxygen lyase activity"/>
    <property type="evidence" value="ECO:0007669"/>
    <property type="project" value="UniProtKB-UniRule"/>
</dbReference>
<comment type="caution">
    <text evidence="14">The sequence shown here is derived from an EMBL/GenBank/DDBJ whole genome shotgun (WGS) entry which is preliminary data.</text>
</comment>
<dbReference type="FunFam" id="1.10.8.1080:FF:000001">
    <property type="entry name" value="N-acetylmuramic acid 6-phosphate etherase"/>
    <property type="match status" value="1"/>
</dbReference>
<dbReference type="Gene3D" id="1.10.8.1080">
    <property type="match status" value="1"/>
</dbReference>
<evidence type="ECO:0000313" key="14">
    <source>
        <dbReference type="EMBL" id="EST90382.1"/>
    </source>
</evidence>
<evidence type="ECO:0000256" key="1">
    <source>
        <dbReference type="ARBA" id="ARBA00011738"/>
    </source>
</evidence>
<dbReference type="CDD" id="cd05007">
    <property type="entry name" value="SIS_Etherase"/>
    <property type="match status" value="1"/>
</dbReference>
<sequence>MEIDLTKLETENRNPNTLNIDSLSVKELITLINREDETVSKAVLLEIEAIEKAINAALEKFKNNGRIIYIGAGTSGRLGVLDAVECLPTYGVSEEYIFGILAGGEEAMFKAIEGAEDSKQLAIDDLKKNQLTSDDCVIGIAASGRTPYVIGAVEYANSIGAETISLSCVSNSEVGKVSNYPIEVITGPEVVTGSTRMKAGTAQKMVLNMISTILMIQTGKVYSNLMVDVKPTNEKLIVRAKNIIKSATNCDENTADKAFEESNQNVKVAILMILLKISNKDAEELLLKSSGKIYDIVKNK</sequence>
<dbReference type="PROSITE" id="PS51464">
    <property type="entry name" value="SIS"/>
    <property type="match status" value="1"/>
</dbReference>
<keyword evidence="3 12" id="KW-0119">Carbohydrate metabolism</keyword>
<dbReference type="STRING" id="1408226.T233_00524"/>
<comment type="catalytic activity">
    <reaction evidence="4 12">
        <text>N-acetyl-D-muramate 6-phosphate + H2O = N-acetyl-D-glucosamine 6-phosphate + (R)-lactate</text>
        <dbReference type="Rhea" id="RHEA:26410"/>
        <dbReference type="ChEBI" id="CHEBI:15377"/>
        <dbReference type="ChEBI" id="CHEBI:16004"/>
        <dbReference type="ChEBI" id="CHEBI:57513"/>
        <dbReference type="ChEBI" id="CHEBI:58722"/>
        <dbReference type="EC" id="4.2.1.126"/>
    </reaction>
</comment>
<dbReference type="NCBIfam" id="NF003915">
    <property type="entry name" value="PRK05441.1"/>
    <property type="match status" value="1"/>
</dbReference>
<comment type="pathway">
    <text evidence="12">Amino-sugar metabolism; N-acetylmuramate degradation.</text>
</comment>
<evidence type="ECO:0000256" key="5">
    <source>
        <dbReference type="ARBA" id="ARBA00060595"/>
    </source>
</evidence>
<dbReference type="UniPathway" id="UPA00342"/>
<evidence type="ECO:0000256" key="7">
    <source>
        <dbReference type="ARBA" id="ARBA00061234"/>
    </source>
</evidence>
<accession>V6Q6I7</accession>
<evidence type="ECO:0000256" key="3">
    <source>
        <dbReference type="ARBA" id="ARBA00023277"/>
    </source>
</evidence>
<evidence type="ECO:0000256" key="11">
    <source>
        <dbReference type="ARBA" id="ARBA00084049"/>
    </source>
</evidence>
<dbReference type="EMBL" id="AYSH01000007">
    <property type="protein sequence ID" value="EST90382.1"/>
    <property type="molecule type" value="Genomic_DNA"/>
</dbReference>
<comment type="miscellaneous">
    <text evidence="12">A lyase-type mechanism (elimination/hydration) is suggested for the cleavage of the lactyl ether bond of MurNAc 6-phosphate, with the formation of an alpha,beta-unsaturated aldehyde intermediate with (E)-stereochemistry, followed by the syn addition of water to give product.</text>
</comment>
<evidence type="ECO:0000256" key="6">
    <source>
        <dbReference type="ARBA" id="ARBA00060672"/>
    </source>
</evidence>
<dbReference type="InterPro" id="IPR046348">
    <property type="entry name" value="SIS_dom_sf"/>
</dbReference>
<evidence type="ECO:0000256" key="4">
    <source>
        <dbReference type="ARBA" id="ARBA00051747"/>
    </source>
</evidence>
<dbReference type="FunFam" id="3.40.50.10490:FF:000014">
    <property type="entry name" value="N-acetylmuramic acid 6-phosphate etherase"/>
    <property type="match status" value="1"/>
</dbReference>
<evidence type="ECO:0000256" key="10">
    <source>
        <dbReference type="ARBA" id="ARBA00077905"/>
    </source>
</evidence>
<comment type="subunit">
    <text evidence="1 12">Homodimer.</text>
</comment>
<dbReference type="GO" id="GO:0016803">
    <property type="term" value="F:ether hydrolase activity"/>
    <property type="evidence" value="ECO:0007669"/>
    <property type="project" value="TreeGrafter"/>
</dbReference>
<dbReference type="InterPro" id="IPR040190">
    <property type="entry name" value="MURQ/GCKR"/>
</dbReference>
<evidence type="ECO:0000256" key="8">
    <source>
        <dbReference type="ARBA" id="ARBA00067056"/>
    </source>
</evidence>
<evidence type="ECO:0000313" key="15">
    <source>
        <dbReference type="Proteomes" id="UP000018126"/>
    </source>
</evidence>
<keyword evidence="2 12" id="KW-0456">Lyase</keyword>
<protein>
    <recommendedName>
        <fullName evidence="9 12">N-acetylmuramic acid 6-phosphate etherase</fullName>
        <shortName evidence="12">MurNAc-6-P etherase</shortName>
        <ecNumber evidence="8 12">4.2.1.126</ecNumber>
    </recommendedName>
    <alternativeName>
        <fullName evidence="11 12">N-acetylmuramic acid 6-phosphate hydrolase</fullName>
    </alternativeName>
    <alternativeName>
        <fullName evidence="10 12">N-acetylmuramic acid 6-phosphate lyase</fullName>
    </alternativeName>
</protein>
<proteinExistence type="inferred from homology"/>
<comment type="pathway">
    <text evidence="6">Cell wall biogenesis.</text>
</comment>
<dbReference type="PROSITE" id="PS01272">
    <property type="entry name" value="GCKR"/>
    <property type="match status" value="1"/>
</dbReference>
<dbReference type="HAMAP" id="MF_00068">
    <property type="entry name" value="MurQ"/>
    <property type="match status" value="1"/>
</dbReference>
<dbReference type="PANTHER" id="PTHR10088:SF4">
    <property type="entry name" value="GLUCOKINASE REGULATORY PROTEIN"/>
    <property type="match status" value="1"/>
</dbReference>
<dbReference type="InterPro" id="IPR005488">
    <property type="entry name" value="Etherase_MurQ"/>
</dbReference>
<feature type="active site" evidence="12">
    <location>
        <position position="116"/>
    </location>
</feature>
<dbReference type="InterPro" id="IPR001347">
    <property type="entry name" value="SIS_dom"/>
</dbReference>
<organism evidence="14 15">
    <name type="scientific">Vagococcus lutrae LBD1</name>
    <dbReference type="NCBI Taxonomy" id="1408226"/>
    <lineage>
        <taxon>Bacteria</taxon>
        <taxon>Bacillati</taxon>
        <taxon>Bacillota</taxon>
        <taxon>Bacilli</taxon>
        <taxon>Lactobacillales</taxon>
        <taxon>Enterococcaceae</taxon>
        <taxon>Vagococcus</taxon>
    </lineage>
</organism>
<gene>
    <name evidence="12" type="primary">murQ</name>
    <name evidence="14" type="ORF">T233_00524</name>
</gene>
<dbReference type="NCBIfam" id="TIGR00274">
    <property type="entry name" value="N-acetylmuramic acid 6-phosphate etherase"/>
    <property type="match status" value="1"/>
</dbReference>
<dbReference type="PANTHER" id="PTHR10088">
    <property type="entry name" value="GLUCOKINASE REGULATORY PROTEIN"/>
    <property type="match status" value="1"/>
</dbReference>
<dbReference type="SUPFAM" id="SSF53697">
    <property type="entry name" value="SIS domain"/>
    <property type="match status" value="1"/>
</dbReference>
<reference evidence="14 15" key="1">
    <citation type="journal article" date="2013" name="Genome Announc.">
        <title>High-Quality Draft Genome Sequence of Vagococcus lutrae Strain LBD1, Isolated from the Largemouth Bass Micropterus salmoides.</title>
        <authorList>
            <person name="Lebreton F."/>
            <person name="Valentino M.D."/>
            <person name="Duncan L.B."/>
            <person name="Zeng Q."/>
            <person name="Manson McGuire A."/>
            <person name="Earl A.M."/>
            <person name="Gilmore M.S."/>
        </authorList>
    </citation>
    <scope>NUCLEOTIDE SEQUENCE [LARGE SCALE GENOMIC DNA]</scope>
    <source>
        <strain evidence="14 15">LBD1</strain>
    </source>
</reference>
<evidence type="ECO:0000256" key="9">
    <source>
        <dbReference type="ARBA" id="ARBA00070061"/>
    </source>
</evidence>
<dbReference type="Pfam" id="PF22645">
    <property type="entry name" value="GKRP_SIS_N"/>
    <property type="match status" value="1"/>
</dbReference>
<feature type="domain" description="SIS" evidence="13">
    <location>
        <begin position="57"/>
        <end position="220"/>
    </location>
</feature>
<evidence type="ECO:0000256" key="2">
    <source>
        <dbReference type="ARBA" id="ARBA00023239"/>
    </source>
</evidence>
<comment type="similarity">
    <text evidence="7 12">Belongs to the GCKR-like family. MurNAc-6-P etherase subfamily.</text>
</comment>
<dbReference type="NCBIfam" id="NF009222">
    <property type="entry name" value="PRK12570.1"/>
    <property type="match status" value="1"/>
</dbReference>
<dbReference type="eggNOG" id="COG2103">
    <property type="taxonomic scope" value="Bacteria"/>
</dbReference>
<dbReference type="GO" id="GO:0009254">
    <property type="term" value="P:peptidoglycan turnover"/>
    <property type="evidence" value="ECO:0007669"/>
    <property type="project" value="TreeGrafter"/>
</dbReference>
<name>V6Q6I7_9ENTE</name>